<dbReference type="EMBL" id="FXAZ01000004">
    <property type="protein sequence ID" value="SMG52321.1"/>
    <property type="molecule type" value="Genomic_DNA"/>
</dbReference>
<evidence type="ECO:0000256" key="1">
    <source>
        <dbReference type="SAM" id="Coils"/>
    </source>
</evidence>
<accession>A0A1X7LER2</accession>
<feature type="coiled-coil region" evidence="1">
    <location>
        <begin position="87"/>
        <end position="140"/>
    </location>
</feature>
<proteinExistence type="predicted"/>
<organism evidence="2 3">
    <name type="scientific">Paenibacillus aquistagni</name>
    <dbReference type="NCBI Taxonomy" id="1852522"/>
    <lineage>
        <taxon>Bacteria</taxon>
        <taxon>Bacillati</taxon>
        <taxon>Bacillota</taxon>
        <taxon>Bacilli</taxon>
        <taxon>Bacillales</taxon>
        <taxon>Paenibacillaceae</taxon>
        <taxon>Paenibacillus</taxon>
    </lineage>
</organism>
<dbReference type="Proteomes" id="UP000193834">
    <property type="component" value="Unassembled WGS sequence"/>
</dbReference>
<name>A0A1X7LER2_9BACL</name>
<evidence type="ECO:0008006" key="4">
    <source>
        <dbReference type="Google" id="ProtNLM"/>
    </source>
</evidence>
<dbReference type="STRING" id="1852522.SAMN06295960_3397"/>
<dbReference type="AlphaFoldDB" id="A0A1X7LER2"/>
<reference evidence="2 3" key="1">
    <citation type="submission" date="2017-04" db="EMBL/GenBank/DDBJ databases">
        <authorList>
            <person name="Afonso C.L."/>
            <person name="Miller P.J."/>
            <person name="Scott M.A."/>
            <person name="Spackman E."/>
            <person name="Goraichik I."/>
            <person name="Dimitrov K.M."/>
            <person name="Suarez D.L."/>
            <person name="Swayne D.E."/>
        </authorList>
    </citation>
    <scope>NUCLEOTIDE SEQUENCE [LARGE SCALE GENOMIC DNA]</scope>
    <source>
        <strain evidence="2 3">11</strain>
    </source>
</reference>
<sequence length="503" mass="57006">MRHVEIKVKYVVLGVVAALLLAAFVFGTYSLQKDGGKKAGFAALAEMLAEHYTITPGRWFASTISAGSADDIEVSIGSNMASTSFSESEHSLTLEEAVDRLERLRERHPNFEPQSVRLRLALYEMKLNHHRRAKELYEEEIASGGKLFGEHELAYALLQTMHPEEGKTPVVEGSVTAAGKPLAYAYVSLLPEQRNSTSMPARNFYDTVLADERGTFRFYDVTPGSYQIVYGTTFNQIKGNTLSHEGNDHIKVIQGQTATIHSVFRPNLSIMPLAQPSYRAGDNIVFQWSQDPAAAYYKLTLIELKELEEGKWEQLSHVQLKERHTETSASYTVNELRQYAVPGGATSYGEEQYRIHSPYVLGLAFPGSQWLWQVDAYNEEDVQISSSRDYFVIEGEIDLLRIHNEEISEGDELFLKGAYQEAVLAYEREGSDQARRKAATIYMLGLDWRGKADYRKAVDLLEQIKDIKERDLVDLEFSYRRLGNEKKADELLKTLEQMKNNEE</sequence>
<evidence type="ECO:0000313" key="3">
    <source>
        <dbReference type="Proteomes" id="UP000193834"/>
    </source>
</evidence>
<gene>
    <name evidence="2" type="ORF">SAMN06295960_3397</name>
</gene>
<keyword evidence="1" id="KW-0175">Coiled coil</keyword>
<protein>
    <recommendedName>
        <fullName evidence="4">Carboxypeptidase regulatory-like domain-containing protein</fullName>
    </recommendedName>
</protein>
<evidence type="ECO:0000313" key="2">
    <source>
        <dbReference type="EMBL" id="SMG52321.1"/>
    </source>
</evidence>
<keyword evidence="3" id="KW-1185">Reference proteome</keyword>
<dbReference type="OrthoDB" id="1947780at2"/>
<dbReference type="RefSeq" id="WP_085496025.1">
    <property type="nucleotide sequence ID" value="NZ_FXAZ01000004.1"/>
</dbReference>